<gene>
    <name evidence="1" type="ORF">KDK95_31235</name>
</gene>
<organism evidence="1 2">
    <name type="scientific">Actinospica acidithermotolerans</name>
    <dbReference type="NCBI Taxonomy" id="2828514"/>
    <lineage>
        <taxon>Bacteria</taxon>
        <taxon>Bacillati</taxon>
        <taxon>Actinomycetota</taxon>
        <taxon>Actinomycetes</taxon>
        <taxon>Catenulisporales</taxon>
        <taxon>Actinospicaceae</taxon>
        <taxon>Actinospica</taxon>
    </lineage>
</organism>
<name>A0A941IKP1_9ACTN</name>
<dbReference type="RefSeq" id="WP_212521939.1">
    <property type="nucleotide sequence ID" value="NZ_JAGSOH010000159.1"/>
</dbReference>
<dbReference type="AlphaFoldDB" id="A0A941IKP1"/>
<reference evidence="1" key="1">
    <citation type="submission" date="2021-04" db="EMBL/GenBank/DDBJ databases">
        <title>Genome based classification of Actinospica acidithermotolerans sp. nov., an actinobacterium isolated from an Indonesian hot spring.</title>
        <authorList>
            <person name="Kusuma A.B."/>
            <person name="Putra K.E."/>
            <person name="Nafisah S."/>
            <person name="Loh J."/>
            <person name="Nouioui I."/>
            <person name="Goodfellow M."/>
        </authorList>
    </citation>
    <scope>NUCLEOTIDE SEQUENCE</scope>
    <source>
        <strain evidence="1">MGRD01-02</strain>
    </source>
</reference>
<dbReference type="Proteomes" id="UP000676325">
    <property type="component" value="Unassembled WGS sequence"/>
</dbReference>
<sequence>MTTEHDSAPRVGTRLTRRTPRAFRAGVLVTACLGVVGFASGAAEAYAGCAVVADSAHALANPGHPTVFRDTFDVHQLGAVTAAGARNQAEAESVACRASSPCRSISLSFQIVTMAGEDIHLDAVNLGNSTNVHCDGCQTLAGAYQFIVSTPHPFSLTSDELARLRRIHAELTALGSSTASIDQVKADADALAAQVKAILTNAAAAGAASTHTGMRPLTATQQPHVTLHRMFDQG</sequence>
<accession>A0A941IKP1</accession>
<dbReference type="EMBL" id="JAGSOH010000159">
    <property type="protein sequence ID" value="MBR7830819.1"/>
    <property type="molecule type" value="Genomic_DNA"/>
</dbReference>
<keyword evidence="2" id="KW-1185">Reference proteome</keyword>
<evidence type="ECO:0000313" key="1">
    <source>
        <dbReference type="EMBL" id="MBR7830819.1"/>
    </source>
</evidence>
<evidence type="ECO:0000313" key="2">
    <source>
        <dbReference type="Proteomes" id="UP000676325"/>
    </source>
</evidence>
<proteinExistence type="predicted"/>
<comment type="caution">
    <text evidence="1">The sequence shown here is derived from an EMBL/GenBank/DDBJ whole genome shotgun (WGS) entry which is preliminary data.</text>
</comment>
<protein>
    <submittedName>
        <fullName evidence="1">Uncharacterized protein</fullName>
    </submittedName>
</protein>